<feature type="domain" description="Cyclic nucleotide-binding" evidence="2">
    <location>
        <begin position="184"/>
        <end position="263"/>
    </location>
</feature>
<keyword evidence="1" id="KW-0472">Membrane</keyword>
<evidence type="ECO:0000313" key="3">
    <source>
        <dbReference type="EMBL" id="QOZ59917.1"/>
    </source>
</evidence>
<feature type="transmembrane region" description="Helical" evidence="1">
    <location>
        <begin position="129"/>
        <end position="152"/>
    </location>
</feature>
<dbReference type="InterPro" id="IPR018490">
    <property type="entry name" value="cNMP-bd_dom_sf"/>
</dbReference>
<keyword evidence="1" id="KW-1133">Transmembrane helix</keyword>
<dbReference type="PANTHER" id="PTHR24567:SF68">
    <property type="entry name" value="DNA-BINDING TRANSCRIPTIONAL DUAL REGULATOR CRP"/>
    <property type="match status" value="1"/>
</dbReference>
<dbReference type="EMBL" id="CP030057">
    <property type="protein sequence ID" value="QOZ59917.1"/>
    <property type="molecule type" value="Genomic_DNA"/>
</dbReference>
<dbReference type="PANTHER" id="PTHR24567">
    <property type="entry name" value="CRP FAMILY TRANSCRIPTIONAL REGULATORY PROTEIN"/>
    <property type="match status" value="1"/>
</dbReference>
<dbReference type="CDD" id="cd00038">
    <property type="entry name" value="CAP_ED"/>
    <property type="match status" value="1"/>
</dbReference>
<accession>A0ABX6UFA9</accession>
<feature type="transmembrane region" description="Helical" evidence="1">
    <location>
        <begin position="94"/>
        <end position="117"/>
    </location>
</feature>
<evidence type="ECO:0000256" key="1">
    <source>
        <dbReference type="SAM" id="Phobius"/>
    </source>
</evidence>
<dbReference type="SMART" id="SM00100">
    <property type="entry name" value="cNMP"/>
    <property type="match status" value="1"/>
</dbReference>
<sequence>MPVAAGRPKVSFQAVVIRFRLYLPRIPGLKALCGVSTMPSGSVDISSILDRILDAATDNLRIAKILVQMGLDPNDVTWDAIFNRLLEIFVHNITLANMFAAVGAIFFVATLLMRTMVPLRVANMVGCAFFALFGALSANVSTFLLYLLLLPINAFRLRQMLKLVKKARHAAEGDMSIEWLKPFMAERKYRRGDTLFRLGDPAKEMLLTVTGKFLVKEIGVEIGPGALMGEFGFLTPDNRRTATIECIEDGQVLTITYDRLLEIYFQDPQFGYYFLVLTSQRLLQNIDRLQKQLAAAQAATTNKIA</sequence>
<dbReference type="InterPro" id="IPR014710">
    <property type="entry name" value="RmlC-like_jellyroll"/>
</dbReference>
<dbReference type="PROSITE" id="PS50042">
    <property type="entry name" value="CNMP_BINDING_3"/>
    <property type="match status" value="1"/>
</dbReference>
<name>A0ABX6UFA9_9BRAD</name>
<dbReference type="InterPro" id="IPR050397">
    <property type="entry name" value="Env_Response_Regulators"/>
</dbReference>
<proteinExistence type="predicted"/>
<keyword evidence="4" id="KW-1185">Reference proteome</keyword>
<keyword evidence="1" id="KW-0812">Transmembrane</keyword>
<organism evidence="3 4">
    <name type="scientific">Bradyrhizobium guangdongense</name>
    <dbReference type="NCBI Taxonomy" id="1325090"/>
    <lineage>
        <taxon>Bacteria</taxon>
        <taxon>Pseudomonadati</taxon>
        <taxon>Pseudomonadota</taxon>
        <taxon>Alphaproteobacteria</taxon>
        <taxon>Hyphomicrobiales</taxon>
        <taxon>Nitrobacteraceae</taxon>
        <taxon>Bradyrhizobium</taxon>
    </lineage>
</organism>
<reference evidence="3 4" key="1">
    <citation type="submission" date="2018-06" db="EMBL/GenBank/DDBJ databases">
        <title>Comparative genomics of rhizobia nodulating Arachis hypogaea in China.</title>
        <authorList>
            <person name="Li Y."/>
        </authorList>
    </citation>
    <scope>NUCLEOTIDE SEQUENCE [LARGE SCALE GENOMIC DNA]</scope>
    <source>
        <strain evidence="3 4">CCBAU 51658</strain>
    </source>
</reference>
<dbReference type="Gene3D" id="2.60.120.10">
    <property type="entry name" value="Jelly Rolls"/>
    <property type="match status" value="1"/>
</dbReference>
<protein>
    <submittedName>
        <fullName evidence="3">Cyclic nucleotide-binding domain-containing protein</fullName>
    </submittedName>
</protein>
<dbReference type="Pfam" id="PF00027">
    <property type="entry name" value="cNMP_binding"/>
    <property type="match status" value="1"/>
</dbReference>
<gene>
    <name evidence="3" type="ORF">XH86_15145</name>
</gene>
<dbReference type="SUPFAM" id="SSF51206">
    <property type="entry name" value="cAMP-binding domain-like"/>
    <property type="match status" value="1"/>
</dbReference>
<dbReference type="Proteomes" id="UP000593880">
    <property type="component" value="Chromosome"/>
</dbReference>
<evidence type="ECO:0000259" key="2">
    <source>
        <dbReference type="PROSITE" id="PS50042"/>
    </source>
</evidence>
<dbReference type="InterPro" id="IPR000595">
    <property type="entry name" value="cNMP-bd_dom"/>
</dbReference>
<evidence type="ECO:0000313" key="4">
    <source>
        <dbReference type="Proteomes" id="UP000593880"/>
    </source>
</evidence>